<dbReference type="EMBL" id="AAOE01000015">
    <property type="protein sequence ID" value="EAR08913.1"/>
    <property type="molecule type" value="Genomic_DNA"/>
</dbReference>
<evidence type="ECO:0000313" key="1">
    <source>
        <dbReference type="EMBL" id="EAR08913.1"/>
    </source>
</evidence>
<accession>A4BGB8</accession>
<dbReference type="AlphaFoldDB" id="A4BGB8"/>
<gene>
    <name evidence="1" type="ORF">MED297_04567</name>
</gene>
<name>A4BGB8_9GAMM</name>
<proteinExistence type="predicted"/>
<organism evidence="1 2">
    <name type="scientific">Reinekea blandensis MED297</name>
    <dbReference type="NCBI Taxonomy" id="314283"/>
    <lineage>
        <taxon>Bacteria</taxon>
        <taxon>Pseudomonadati</taxon>
        <taxon>Pseudomonadota</taxon>
        <taxon>Gammaproteobacteria</taxon>
        <taxon>Oceanospirillales</taxon>
        <taxon>Saccharospirillaceae</taxon>
        <taxon>Reinekea</taxon>
    </lineage>
</organism>
<comment type="caution">
    <text evidence="1">The sequence shown here is derived from an EMBL/GenBank/DDBJ whole genome shotgun (WGS) entry which is preliminary data.</text>
</comment>
<evidence type="ECO:0000313" key="2">
    <source>
        <dbReference type="Proteomes" id="UP000005953"/>
    </source>
</evidence>
<reference evidence="1 2" key="1">
    <citation type="submission" date="2006-02" db="EMBL/GenBank/DDBJ databases">
        <authorList>
            <person name="Pinhassi J."/>
            <person name="Pedros-Alio C."/>
            <person name="Ferriera S."/>
            <person name="Johnson J."/>
            <person name="Kravitz S."/>
            <person name="Halpern A."/>
            <person name="Remington K."/>
            <person name="Beeson K."/>
            <person name="Tran B."/>
            <person name="Rogers Y.-H."/>
            <person name="Friedman R."/>
            <person name="Venter J.C."/>
        </authorList>
    </citation>
    <scope>NUCLEOTIDE SEQUENCE [LARGE SCALE GENOMIC DNA]</scope>
    <source>
        <strain evidence="1 2">MED297</strain>
    </source>
</reference>
<sequence>MSFILSLQLQASGPGQCFLASLPRTALPLIATLWPLLYREPVTFDDDCIVSRMASDRQ</sequence>
<dbReference type="HOGENOM" id="CLU_2976134_0_0_6"/>
<protein>
    <submittedName>
        <fullName evidence="1">Uncharacterized protein</fullName>
    </submittedName>
</protein>
<keyword evidence="2" id="KW-1185">Reference proteome</keyword>
<dbReference type="Proteomes" id="UP000005953">
    <property type="component" value="Unassembled WGS sequence"/>
</dbReference>